<evidence type="ECO:0000256" key="5">
    <source>
        <dbReference type="ARBA" id="ARBA00023012"/>
    </source>
</evidence>
<evidence type="ECO:0000256" key="2">
    <source>
        <dbReference type="ARBA" id="ARBA00018672"/>
    </source>
</evidence>
<comment type="function">
    <text evidence="9">May play the central regulatory role in sporulation. It may be an element of the effector pathway responsible for the activation of sporulation genes in response to nutritional stress. Spo0A may act in concert with spo0H (a sigma factor) to control the expression of some genes that are critical to the sporulation process.</text>
</comment>
<keyword evidence="5" id="KW-0902">Two-component regulatory system</keyword>
<evidence type="ECO:0000256" key="10">
    <source>
        <dbReference type="PROSITE-ProRule" id="PRU00169"/>
    </source>
</evidence>
<dbReference type="PROSITE" id="PS00041">
    <property type="entry name" value="HTH_ARAC_FAMILY_1"/>
    <property type="match status" value="1"/>
</dbReference>
<dbReference type="CDD" id="cd17536">
    <property type="entry name" value="REC_YesN-like"/>
    <property type="match status" value="1"/>
</dbReference>
<dbReference type="PROSITE" id="PS01124">
    <property type="entry name" value="HTH_ARAC_FAMILY_2"/>
    <property type="match status" value="1"/>
</dbReference>
<dbReference type="Proteomes" id="UP000095558">
    <property type="component" value="Unassembled WGS sequence"/>
</dbReference>
<evidence type="ECO:0000259" key="12">
    <source>
        <dbReference type="PROSITE" id="PS50110"/>
    </source>
</evidence>
<reference evidence="13 14" key="1">
    <citation type="submission" date="2015-09" db="EMBL/GenBank/DDBJ databases">
        <authorList>
            <consortium name="Pathogen Informatics"/>
        </authorList>
    </citation>
    <scope>NUCLEOTIDE SEQUENCE [LARGE SCALE GENOMIC DNA]</scope>
    <source>
        <strain evidence="13 14">2789STDY5834855</strain>
    </source>
</reference>
<dbReference type="PROSITE" id="PS50110">
    <property type="entry name" value="RESPONSE_REGULATORY"/>
    <property type="match status" value="1"/>
</dbReference>
<evidence type="ECO:0000256" key="4">
    <source>
        <dbReference type="ARBA" id="ARBA00022553"/>
    </source>
</evidence>
<keyword evidence="4 10" id="KW-0597">Phosphoprotein</keyword>
<dbReference type="GO" id="GO:0043565">
    <property type="term" value="F:sequence-specific DNA binding"/>
    <property type="evidence" value="ECO:0007669"/>
    <property type="project" value="InterPro"/>
</dbReference>
<dbReference type="InterPro" id="IPR018060">
    <property type="entry name" value="HTH_AraC"/>
</dbReference>
<feature type="domain" description="HTH araC/xylS-type" evidence="11">
    <location>
        <begin position="421"/>
        <end position="523"/>
    </location>
</feature>
<feature type="domain" description="Response regulatory" evidence="12">
    <location>
        <begin position="3"/>
        <end position="121"/>
    </location>
</feature>
<gene>
    <name evidence="13" type="ORF">ERS852470_02784</name>
</gene>
<evidence type="ECO:0000256" key="3">
    <source>
        <dbReference type="ARBA" id="ARBA00022490"/>
    </source>
</evidence>
<sequence>MINILIVDDEPFIRQGLKILINWNFYGYNIIGEASNGNEAIKFVEKNKVDLIISDIKMPEMDGLGLAKNIYEKYNRKIKCIMLSGYYEFEYAKKAIKYGVKEYVLKPIEREELIGILISLKEEYEKERKSDNIKARNEKVIYEGYLNRILCNNYSDDDINYVNKYIRYKNYLRYINIEIYSNENSEEIKTCNKSKVYNKLRQWLGEKNYYNIVYDIIKEDKIDGIGLIFSSVLAEEFGINEQQYIEKVKEVLNSSNEYTCRLLIGKKVEALSEIGISYNSLYMIKILQGDTSVKDIFYYDDIDSKKSIDYNLINTNIAKLIKSIEDSDVVKIEDYINLFYGAFNNDTNNLKIIKIYIDYLLCNLINIIKESNSSMNEEKALEYIDAKLFNNIITSGTAYDLKIFCVEVSAYIKDLRSNSMHNILALIDKEVSENYMQPLTLKYLSEKYYLNTAYLGQLFKKNYNKSFKDYLNDYRIEKASLMLKRSNEKIYKIAEDVGYNNTDYFISKFVQIKGVTPLQYRKKFRD</sequence>
<dbReference type="Gene3D" id="3.40.50.2300">
    <property type="match status" value="1"/>
</dbReference>
<dbReference type="OrthoDB" id="9794370at2"/>
<dbReference type="EMBL" id="CYZV01000033">
    <property type="protein sequence ID" value="CUO59159.1"/>
    <property type="molecule type" value="Genomic_DNA"/>
</dbReference>
<evidence type="ECO:0000256" key="9">
    <source>
        <dbReference type="ARBA" id="ARBA00024867"/>
    </source>
</evidence>
<dbReference type="SMART" id="SM00342">
    <property type="entry name" value="HTH_ARAC"/>
    <property type="match status" value="1"/>
</dbReference>
<keyword evidence="3" id="KW-0963">Cytoplasm</keyword>
<protein>
    <recommendedName>
        <fullName evidence="2">Stage 0 sporulation protein A homolog</fullName>
    </recommendedName>
</protein>
<dbReference type="AlphaFoldDB" id="A0A174GE93"/>
<dbReference type="Pfam" id="PF00072">
    <property type="entry name" value="Response_reg"/>
    <property type="match status" value="1"/>
</dbReference>
<dbReference type="InterPro" id="IPR001789">
    <property type="entry name" value="Sig_transdc_resp-reg_receiver"/>
</dbReference>
<dbReference type="PANTHER" id="PTHR42713:SF3">
    <property type="entry name" value="TRANSCRIPTIONAL REGULATORY PROTEIN HPTR"/>
    <property type="match status" value="1"/>
</dbReference>
<dbReference type="PANTHER" id="PTHR42713">
    <property type="entry name" value="HISTIDINE KINASE-RELATED"/>
    <property type="match status" value="1"/>
</dbReference>
<proteinExistence type="predicted"/>
<name>A0A174GE93_9CLOT</name>
<organism evidence="13 14">
    <name type="scientific">Clostridium disporicum</name>
    <dbReference type="NCBI Taxonomy" id="84024"/>
    <lineage>
        <taxon>Bacteria</taxon>
        <taxon>Bacillati</taxon>
        <taxon>Bacillota</taxon>
        <taxon>Clostridia</taxon>
        <taxon>Eubacteriales</taxon>
        <taxon>Clostridiaceae</taxon>
        <taxon>Clostridium</taxon>
    </lineage>
</organism>
<dbReference type="GO" id="GO:0003700">
    <property type="term" value="F:DNA-binding transcription factor activity"/>
    <property type="evidence" value="ECO:0007669"/>
    <property type="project" value="InterPro"/>
</dbReference>
<dbReference type="GO" id="GO:0000160">
    <property type="term" value="P:phosphorelay signal transduction system"/>
    <property type="evidence" value="ECO:0007669"/>
    <property type="project" value="UniProtKB-KW"/>
</dbReference>
<dbReference type="GO" id="GO:0005737">
    <property type="term" value="C:cytoplasm"/>
    <property type="evidence" value="ECO:0007669"/>
    <property type="project" value="UniProtKB-SubCell"/>
</dbReference>
<dbReference type="Gene3D" id="1.10.10.60">
    <property type="entry name" value="Homeodomain-like"/>
    <property type="match status" value="2"/>
</dbReference>
<dbReference type="InterPro" id="IPR051552">
    <property type="entry name" value="HptR"/>
</dbReference>
<evidence type="ECO:0000256" key="6">
    <source>
        <dbReference type="ARBA" id="ARBA00023015"/>
    </source>
</evidence>
<feature type="modified residue" description="4-aspartylphosphate" evidence="10">
    <location>
        <position position="55"/>
    </location>
</feature>
<comment type="subcellular location">
    <subcellularLocation>
        <location evidence="1">Cytoplasm</location>
    </subcellularLocation>
</comment>
<dbReference type="InterPro" id="IPR009057">
    <property type="entry name" value="Homeodomain-like_sf"/>
</dbReference>
<keyword evidence="7" id="KW-0238">DNA-binding</keyword>
<dbReference type="RefSeq" id="WP_055277482.1">
    <property type="nucleotide sequence ID" value="NZ_CYZV01000033.1"/>
</dbReference>
<dbReference type="SUPFAM" id="SSF46689">
    <property type="entry name" value="Homeodomain-like"/>
    <property type="match status" value="1"/>
</dbReference>
<dbReference type="InterPro" id="IPR018062">
    <property type="entry name" value="HTH_AraC-typ_CS"/>
</dbReference>
<dbReference type="InterPro" id="IPR011006">
    <property type="entry name" value="CheY-like_superfamily"/>
</dbReference>
<evidence type="ECO:0000256" key="7">
    <source>
        <dbReference type="ARBA" id="ARBA00023125"/>
    </source>
</evidence>
<dbReference type="Pfam" id="PF12833">
    <property type="entry name" value="HTH_18"/>
    <property type="match status" value="1"/>
</dbReference>
<keyword evidence="8" id="KW-0804">Transcription</keyword>
<evidence type="ECO:0000313" key="14">
    <source>
        <dbReference type="Proteomes" id="UP000095558"/>
    </source>
</evidence>
<dbReference type="SMART" id="SM00448">
    <property type="entry name" value="REC"/>
    <property type="match status" value="1"/>
</dbReference>
<accession>A0A174GE93</accession>
<evidence type="ECO:0000313" key="13">
    <source>
        <dbReference type="EMBL" id="CUO59159.1"/>
    </source>
</evidence>
<keyword evidence="6" id="KW-0805">Transcription regulation</keyword>
<dbReference type="SUPFAM" id="SSF52172">
    <property type="entry name" value="CheY-like"/>
    <property type="match status" value="1"/>
</dbReference>
<evidence type="ECO:0000259" key="11">
    <source>
        <dbReference type="PROSITE" id="PS01124"/>
    </source>
</evidence>
<evidence type="ECO:0000256" key="1">
    <source>
        <dbReference type="ARBA" id="ARBA00004496"/>
    </source>
</evidence>
<evidence type="ECO:0000256" key="8">
    <source>
        <dbReference type="ARBA" id="ARBA00023163"/>
    </source>
</evidence>